<reference evidence="1 2" key="1">
    <citation type="submission" date="2016-11" db="EMBL/GenBank/DDBJ databases">
        <authorList>
            <person name="Jaros S."/>
            <person name="Januszkiewicz K."/>
            <person name="Wedrychowicz H."/>
        </authorList>
    </citation>
    <scope>NUCLEOTIDE SEQUENCE [LARGE SCALE GENOMIC DNA]</scope>
    <source>
        <strain evidence="1 2">DSM 784</strain>
    </source>
</reference>
<proteinExistence type="predicted"/>
<protein>
    <submittedName>
        <fullName evidence="1">Uncharacterized protein</fullName>
    </submittedName>
</protein>
<organism evidence="1 2">
    <name type="scientific">Chitinophaga sancti</name>
    <dbReference type="NCBI Taxonomy" id="1004"/>
    <lineage>
        <taxon>Bacteria</taxon>
        <taxon>Pseudomonadati</taxon>
        <taxon>Bacteroidota</taxon>
        <taxon>Chitinophagia</taxon>
        <taxon>Chitinophagales</taxon>
        <taxon>Chitinophagaceae</taxon>
        <taxon>Chitinophaga</taxon>
    </lineage>
</organism>
<dbReference type="Proteomes" id="UP000183788">
    <property type="component" value="Unassembled WGS sequence"/>
</dbReference>
<accession>A0A1K1T416</accession>
<dbReference type="STRING" id="1004.SAMN05661012_06757"/>
<evidence type="ECO:0000313" key="2">
    <source>
        <dbReference type="Proteomes" id="UP000183788"/>
    </source>
</evidence>
<sequence length="46" mass="5452">MSQQLEGHDLIEFLTQSEQENHTNEKTTYYLKLAKFRLPATIEQIN</sequence>
<dbReference type="AlphaFoldDB" id="A0A1K1T416"/>
<dbReference type="EMBL" id="FPIZ01000067">
    <property type="protein sequence ID" value="SFW91268.1"/>
    <property type="molecule type" value="Genomic_DNA"/>
</dbReference>
<name>A0A1K1T416_9BACT</name>
<evidence type="ECO:0000313" key="1">
    <source>
        <dbReference type="EMBL" id="SFW91268.1"/>
    </source>
</evidence>
<gene>
    <name evidence="1" type="ORF">SAMN05661012_06757</name>
</gene>